<dbReference type="RefSeq" id="WP_311696815.1">
    <property type="nucleotide sequence ID" value="NZ_JAVREY010000023.1"/>
</dbReference>
<evidence type="ECO:0000313" key="3">
    <source>
        <dbReference type="Proteomes" id="UP001183809"/>
    </source>
</evidence>
<evidence type="ECO:0008006" key="4">
    <source>
        <dbReference type="Google" id="ProtNLM"/>
    </source>
</evidence>
<dbReference type="Proteomes" id="UP001183809">
    <property type="component" value="Unassembled WGS sequence"/>
</dbReference>
<feature type="transmembrane region" description="Helical" evidence="1">
    <location>
        <begin position="34"/>
        <end position="55"/>
    </location>
</feature>
<feature type="transmembrane region" description="Helical" evidence="1">
    <location>
        <begin position="61"/>
        <end position="81"/>
    </location>
</feature>
<keyword evidence="1" id="KW-0472">Membrane</keyword>
<dbReference type="EMBL" id="JAVREY010000023">
    <property type="protein sequence ID" value="MDT0465345.1"/>
    <property type="molecule type" value="Genomic_DNA"/>
</dbReference>
<sequence>MAQDDCEDPQLRAIAAGLGQDYPRLHAKLARSGLLFVAARLTIAVGGLALAAVLLMEMNGLGIGATYFAVILMIIGVTEAARRAIQLASLIKGHRRSR</sequence>
<evidence type="ECO:0000313" key="2">
    <source>
        <dbReference type="EMBL" id="MDT0465345.1"/>
    </source>
</evidence>
<name>A0ABU2TWX5_9ACTN</name>
<proteinExistence type="predicted"/>
<protein>
    <recommendedName>
        <fullName evidence="4">DUF3040 domain-containing protein</fullName>
    </recommendedName>
</protein>
<evidence type="ECO:0000256" key="1">
    <source>
        <dbReference type="SAM" id="Phobius"/>
    </source>
</evidence>
<reference evidence="3" key="1">
    <citation type="submission" date="2023-07" db="EMBL/GenBank/DDBJ databases">
        <title>30 novel species of actinomycetes from the DSMZ collection.</title>
        <authorList>
            <person name="Nouioui I."/>
        </authorList>
    </citation>
    <scope>NUCLEOTIDE SEQUENCE [LARGE SCALE GENOMIC DNA]</scope>
    <source>
        <strain evidence="3">DSM 41699</strain>
    </source>
</reference>
<comment type="caution">
    <text evidence="2">The sequence shown here is derived from an EMBL/GenBank/DDBJ whole genome shotgun (WGS) entry which is preliminary data.</text>
</comment>
<accession>A0ABU2TWX5</accession>
<keyword evidence="1" id="KW-0812">Transmembrane</keyword>
<keyword evidence="3" id="KW-1185">Reference proteome</keyword>
<gene>
    <name evidence="2" type="ORF">RM764_20435</name>
</gene>
<organism evidence="2 3">
    <name type="scientific">Streptomyces gibsoniae</name>
    <dbReference type="NCBI Taxonomy" id="3075529"/>
    <lineage>
        <taxon>Bacteria</taxon>
        <taxon>Bacillati</taxon>
        <taxon>Actinomycetota</taxon>
        <taxon>Actinomycetes</taxon>
        <taxon>Kitasatosporales</taxon>
        <taxon>Streptomycetaceae</taxon>
        <taxon>Streptomyces</taxon>
    </lineage>
</organism>
<keyword evidence="1" id="KW-1133">Transmembrane helix</keyword>